<gene>
    <name evidence="1" type="ORF">D7B24_006490</name>
</gene>
<keyword evidence="2" id="KW-1185">Reference proteome</keyword>
<name>A0A3M9YBQ1_9PEZI</name>
<dbReference type="GeneID" id="39610179"/>
<dbReference type="RefSeq" id="XP_028495126.1">
    <property type="nucleotide sequence ID" value="XM_028640620.1"/>
</dbReference>
<sequence length="134" mass="14485">MSSSEQTVGAIVSLTPPEDGDNTWTADQVNLARSLPPGDIQGRVDIDWGFGPVKITGYVDTNTFEIGVSVSILGINVGNIFGNLKDGVGLNINLFLASGSIKFYLKNGNEVWVHLDIKVKFDGHFEGDYKIITI</sequence>
<accession>A0A3M9YBQ1</accession>
<dbReference type="STRING" id="1051616.A0A3M9YBQ1"/>
<organism evidence="1 2">
    <name type="scientific">Verticillium nonalfalfae</name>
    <dbReference type="NCBI Taxonomy" id="1051616"/>
    <lineage>
        <taxon>Eukaryota</taxon>
        <taxon>Fungi</taxon>
        <taxon>Dikarya</taxon>
        <taxon>Ascomycota</taxon>
        <taxon>Pezizomycotina</taxon>
        <taxon>Sordariomycetes</taxon>
        <taxon>Hypocreomycetidae</taxon>
        <taxon>Glomerellales</taxon>
        <taxon>Plectosphaerellaceae</taxon>
        <taxon>Verticillium</taxon>
    </lineage>
</organism>
<proteinExistence type="predicted"/>
<reference evidence="1 2" key="1">
    <citation type="submission" date="2018-10" db="EMBL/GenBank/DDBJ databases">
        <title>Genome sequence of Verticillium nonalfalfae VnAa140.</title>
        <authorList>
            <person name="Stajich J.E."/>
            <person name="Kasson M.T."/>
        </authorList>
    </citation>
    <scope>NUCLEOTIDE SEQUENCE [LARGE SCALE GENOMIC DNA]</scope>
    <source>
        <strain evidence="1 2">VnAa140</strain>
    </source>
</reference>
<evidence type="ECO:0000313" key="1">
    <source>
        <dbReference type="EMBL" id="RNJ56968.1"/>
    </source>
</evidence>
<dbReference type="Proteomes" id="UP000267145">
    <property type="component" value="Unassembled WGS sequence"/>
</dbReference>
<comment type="caution">
    <text evidence="1">The sequence shown here is derived from an EMBL/GenBank/DDBJ whole genome shotgun (WGS) entry which is preliminary data.</text>
</comment>
<dbReference type="AlphaFoldDB" id="A0A3M9YBQ1"/>
<evidence type="ECO:0000313" key="2">
    <source>
        <dbReference type="Proteomes" id="UP000267145"/>
    </source>
</evidence>
<dbReference type="EMBL" id="RBVV01000047">
    <property type="protein sequence ID" value="RNJ56968.1"/>
    <property type="molecule type" value="Genomic_DNA"/>
</dbReference>
<protein>
    <submittedName>
        <fullName evidence="1">Uncharacterized protein</fullName>
    </submittedName>
</protein>